<dbReference type="Gene3D" id="3.30.420.40">
    <property type="match status" value="1"/>
</dbReference>
<comment type="caution">
    <text evidence="3">The sequence shown here is derived from an EMBL/GenBank/DDBJ whole genome shotgun (WGS) entry which is preliminary data.</text>
</comment>
<gene>
    <name evidence="3" type="ORF">OZSIB_2753</name>
</gene>
<dbReference type="EMBL" id="QOQW01000004">
    <property type="protein sequence ID" value="RCK80865.1"/>
    <property type="molecule type" value="Genomic_DNA"/>
</dbReference>
<sequence>MRYFFLDASSPLAFGQAGDASHHQPFTWSTQMNLAARLPAMVAEMQAALAAWGALAEPAAGAKAPAGGGFRLAAGDRLGVCTGPGSLTGLRVALSFVRALALVRELPVVGIDLFTWGARTLEARGVRGPVRLLAPAFLGQAFLVDLDLPLPSSGDSGLGSADRPLAGTSESDGAPAGTGPTGAGATLSQHPRLGPRAGAPDGRPTFGLRFAAEGMARLDPEPAVLHELMLGAPAHTGWEALLRVAPLYVVPSQAELKWAQTHDHPGN</sequence>
<feature type="compositionally biased region" description="Low complexity" evidence="1">
    <location>
        <begin position="173"/>
        <end position="186"/>
    </location>
</feature>
<name>A0A367ZRU8_9BACT</name>
<feature type="domain" description="Gcp-like" evidence="2">
    <location>
        <begin position="75"/>
        <end position="116"/>
    </location>
</feature>
<reference evidence="3 4" key="1">
    <citation type="submission" date="2018-05" db="EMBL/GenBank/DDBJ databases">
        <title>A metagenomic window into the 2 km-deep terrestrial subsurface aquifer revealed taxonomically and functionally diverse microbial community comprising novel uncultured bacterial lineages.</title>
        <authorList>
            <person name="Kadnikov V.V."/>
            <person name="Mardanov A.V."/>
            <person name="Beletsky A.V."/>
            <person name="Banks D."/>
            <person name="Pimenov N.V."/>
            <person name="Frank Y.A."/>
            <person name="Karnachuk O.V."/>
            <person name="Ravin N.V."/>
        </authorList>
    </citation>
    <scope>NUCLEOTIDE SEQUENCE [LARGE SCALE GENOMIC DNA]</scope>
    <source>
        <strain evidence="3">BY5</strain>
    </source>
</reference>
<evidence type="ECO:0000313" key="3">
    <source>
        <dbReference type="EMBL" id="RCK80865.1"/>
    </source>
</evidence>
<dbReference type="Pfam" id="PF00814">
    <property type="entry name" value="TsaD"/>
    <property type="match status" value="1"/>
</dbReference>
<evidence type="ECO:0000256" key="1">
    <source>
        <dbReference type="SAM" id="MobiDB-lite"/>
    </source>
</evidence>
<evidence type="ECO:0000313" key="4">
    <source>
        <dbReference type="Proteomes" id="UP000252355"/>
    </source>
</evidence>
<accession>A0A367ZRU8</accession>
<dbReference type="AlphaFoldDB" id="A0A367ZRU8"/>
<evidence type="ECO:0000259" key="2">
    <source>
        <dbReference type="Pfam" id="PF00814"/>
    </source>
</evidence>
<dbReference type="Proteomes" id="UP000252355">
    <property type="component" value="Unassembled WGS sequence"/>
</dbReference>
<organism evidence="3 4">
    <name type="scientific">Candidatus Ozemobacter sibiricus</name>
    <dbReference type="NCBI Taxonomy" id="2268124"/>
    <lineage>
        <taxon>Bacteria</taxon>
        <taxon>Candidatus Ozemobacteria</taxon>
        <taxon>Candidatus Ozemobacterales</taxon>
        <taxon>Candidatus Ozemobacteraceae</taxon>
        <taxon>Candidatus Ozemobacter</taxon>
    </lineage>
</organism>
<dbReference type="SUPFAM" id="SSF53067">
    <property type="entry name" value="Actin-like ATPase domain"/>
    <property type="match status" value="1"/>
</dbReference>
<dbReference type="InterPro" id="IPR043129">
    <property type="entry name" value="ATPase_NBD"/>
</dbReference>
<proteinExistence type="predicted"/>
<feature type="region of interest" description="Disordered" evidence="1">
    <location>
        <begin position="155"/>
        <end position="206"/>
    </location>
</feature>
<dbReference type="InterPro" id="IPR000905">
    <property type="entry name" value="Gcp-like_dom"/>
</dbReference>
<protein>
    <recommendedName>
        <fullName evidence="2">Gcp-like domain-containing protein</fullName>
    </recommendedName>
</protein>